<dbReference type="InterPro" id="IPR011583">
    <property type="entry name" value="Chitinase_II/V-like_cat"/>
</dbReference>
<dbReference type="GO" id="GO:0012505">
    <property type="term" value="C:endomembrane system"/>
    <property type="evidence" value="ECO:0007669"/>
    <property type="project" value="TreeGrafter"/>
</dbReference>
<name>A0A507BZN7_9FUNG</name>
<evidence type="ECO:0000256" key="2">
    <source>
        <dbReference type="ARBA" id="ARBA00040976"/>
    </source>
</evidence>
<dbReference type="Proteomes" id="UP000319731">
    <property type="component" value="Unassembled WGS sequence"/>
</dbReference>
<dbReference type="InterPro" id="IPR029070">
    <property type="entry name" value="Chitinase_insertion_sf"/>
</dbReference>
<comment type="similarity">
    <text evidence="1">Belongs to the glycosyl hydrolase 18 family.</text>
</comment>
<dbReference type="AlphaFoldDB" id="A0A507BZN7"/>
<evidence type="ECO:0000313" key="5">
    <source>
        <dbReference type="EMBL" id="TPX32329.1"/>
    </source>
</evidence>
<organism evidence="5 6">
    <name type="scientific">Synchytrium microbalum</name>
    <dbReference type="NCBI Taxonomy" id="1806994"/>
    <lineage>
        <taxon>Eukaryota</taxon>
        <taxon>Fungi</taxon>
        <taxon>Fungi incertae sedis</taxon>
        <taxon>Chytridiomycota</taxon>
        <taxon>Chytridiomycota incertae sedis</taxon>
        <taxon>Chytridiomycetes</taxon>
        <taxon>Synchytriales</taxon>
        <taxon>Synchytriaceae</taxon>
        <taxon>Synchytrium</taxon>
    </lineage>
</organism>
<dbReference type="PANTHER" id="PTHR46066">
    <property type="entry name" value="CHITINASE DOMAIN-CONTAINING PROTEIN 1 FAMILY MEMBER"/>
    <property type="match status" value="1"/>
</dbReference>
<dbReference type="STRING" id="1806994.A0A507BZN7"/>
<dbReference type="InterPro" id="IPR001223">
    <property type="entry name" value="Glyco_hydro18_cat"/>
</dbReference>
<keyword evidence="3" id="KW-0732">Signal</keyword>
<dbReference type="Gene3D" id="3.20.20.80">
    <property type="entry name" value="Glycosidases"/>
    <property type="match status" value="1"/>
</dbReference>
<feature type="domain" description="GH18" evidence="4">
    <location>
        <begin position="78"/>
        <end position="393"/>
    </location>
</feature>
<accession>A0A507BZN7</accession>
<gene>
    <name evidence="5" type="ORF">SmJEL517_g04500</name>
</gene>
<proteinExistence type="inferred from homology"/>
<evidence type="ECO:0000259" key="4">
    <source>
        <dbReference type="PROSITE" id="PS51910"/>
    </source>
</evidence>
<dbReference type="EMBL" id="QEAO01000031">
    <property type="protein sequence ID" value="TPX32329.1"/>
    <property type="molecule type" value="Genomic_DNA"/>
</dbReference>
<sequence>MRHFVSAWTILLLALHVQAQIIGIQNEQDLHASSFTTTDTSDVGSLADRGLITESPTSTDILENHAITSHDTARNFNQLVLGYVTPWHSKGYDIAKKFRGKFTYISPVWYYIKPKNSNSFKSYKLEGGHDVDEGWMKEVRAPLPDRRRVKIVPRFQIPGLSQEAFLALVSDESIMKKIIRLIADECEKHSFDGIVLEVFLPNYLKRFIQLLSSTLHTSQRDLILVISPWKDVTTTADPFSPRDFEEMVEYVDAFSIMTYDYSVQASIGGPNAPIEELHKAVERLGKVSPGNRNKILMGMNCYGYRFAVWPEGQLEAIVGTTYLEILSKFSPKIKWDSTYGEHSFQYTHGKQVYEVWYPTLQSIDDRLTLAKEMHSGISLWEIGQGLDYFYDLL</sequence>
<dbReference type="InterPro" id="IPR017853">
    <property type="entry name" value="GH"/>
</dbReference>
<dbReference type="Pfam" id="PF00704">
    <property type="entry name" value="Glyco_hydro_18"/>
    <property type="match status" value="1"/>
</dbReference>
<dbReference type="GO" id="GO:0005975">
    <property type="term" value="P:carbohydrate metabolic process"/>
    <property type="evidence" value="ECO:0007669"/>
    <property type="project" value="InterPro"/>
</dbReference>
<dbReference type="PANTHER" id="PTHR46066:SF2">
    <property type="entry name" value="CHITINASE DOMAIN-CONTAINING PROTEIN 1"/>
    <property type="match status" value="1"/>
</dbReference>
<dbReference type="Gene3D" id="3.10.50.10">
    <property type="match status" value="1"/>
</dbReference>
<reference evidence="5 6" key="1">
    <citation type="journal article" date="2019" name="Sci. Rep.">
        <title>Comparative genomics of chytrid fungi reveal insights into the obligate biotrophic and pathogenic lifestyle of Synchytrium endobioticum.</title>
        <authorList>
            <person name="van de Vossenberg B.T.L.H."/>
            <person name="Warris S."/>
            <person name="Nguyen H.D.T."/>
            <person name="van Gent-Pelzer M.P.E."/>
            <person name="Joly D.L."/>
            <person name="van de Geest H.C."/>
            <person name="Bonants P.J.M."/>
            <person name="Smith D.S."/>
            <person name="Levesque C.A."/>
            <person name="van der Lee T.A.J."/>
        </authorList>
    </citation>
    <scope>NUCLEOTIDE SEQUENCE [LARGE SCALE GENOMIC DNA]</scope>
    <source>
        <strain evidence="5 6">JEL517</strain>
    </source>
</reference>
<keyword evidence="6" id="KW-1185">Reference proteome</keyword>
<feature type="chain" id="PRO_5021202496" description="Chitinase domain-containing protein 1" evidence="3">
    <location>
        <begin position="20"/>
        <end position="393"/>
    </location>
</feature>
<feature type="signal peptide" evidence="3">
    <location>
        <begin position="1"/>
        <end position="19"/>
    </location>
</feature>
<dbReference type="RefSeq" id="XP_031023554.1">
    <property type="nucleotide sequence ID" value="XM_031170428.1"/>
</dbReference>
<dbReference type="GO" id="GO:0070492">
    <property type="term" value="F:oligosaccharide binding"/>
    <property type="evidence" value="ECO:0007669"/>
    <property type="project" value="TreeGrafter"/>
</dbReference>
<dbReference type="SMART" id="SM00636">
    <property type="entry name" value="Glyco_18"/>
    <property type="match status" value="1"/>
</dbReference>
<evidence type="ECO:0000256" key="1">
    <source>
        <dbReference type="ARBA" id="ARBA00009336"/>
    </source>
</evidence>
<dbReference type="OrthoDB" id="10254444at2759"/>
<comment type="caution">
    <text evidence="5">The sequence shown here is derived from an EMBL/GenBank/DDBJ whole genome shotgun (WGS) entry which is preliminary data.</text>
</comment>
<dbReference type="GeneID" id="42005725"/>
<dbReference type="PROSITE" id="PS51910">
    <property type="entry name" value="GH18_2"/>
    <property type="match status" value="1"/>
</dbReference>
<dbReference type="CDD" id="cd02876">
    <property type="entry name" value="GH18_SI-CLP"/>
    <property type="match status" value="1"/>
</dbReference>
<dbReference type="GO" id="GO:0008061">
    <property type="term" value="F:chitin binding"/>
    <property type="evidence" value="ECO:0007669"/>
    <property type="project" value="InterPro"/>
</dbReference>
<protein>
    <recommendedName>
        <fullName evidence="2">Chitinase domain-containing protein 1</fullName>
    </recommendedName>
</protein>
<evidence type="ECO:0000313" key="6">
    <source>
        <dbReference type="Proteomes" id="UP000319731"/>
    </source>
</evidence>
<evidence type="ECO:0000256" key="3">
    <source>
        <dbReference type="SAM" id="SignalP"/>
    </source>
</evidence>
<dbReference type="SUPFAM" id="SSF51445">
    <property type="entry name" value="(Trans)glycosidases"/>
    <property type="match status" value="1"/>
</dbReference>